<name>A0A4Y4DZE1_CELCE</name>
<evidence type="ECO:0008006" key="5">
    <source>
        <dbReference type="Google" id="ProtNLM"/>
    </source>
</evidence>
<evidence type="ECO:0000313" key="3">
    <source>
        <dbReference type="EMBL" id="GED09174.1"/>
    </source>
</evidence>
<feature type="compositionally biased region" description="Polar residues" evidence="2">
    <location>
        <begin position="149"/>
        <end position="160"/>
    </location>
</feature>
<evidence type="ECO:0000256" key="2">
    <source>
        <dbReference type="SAM" id="MobiDB-lite"/>
    </source>
</evidence>
<dbReference type="EMBL" id="BJNZ01000005">
    <property type="protein sequence ID" value="GED09174.1"/>
    <property type="molecule type" value="Genomic_DNA"/>
</dbReference>
<evidence type="ECO:0000256" key="1">
    <source>
        <dbReference type="SAM" id="Coils"/>
    </source>
</evidence>
<organism evidence="3 4">
    <name type="scientific">Cellulosimicrobium cellulans</name>
    <name type="common">Arthrobacter luteus</name>
    <dbReference type="NCBI Taxonomy" id="1710"/>
    <lineage>
        <taxon>Bacteria</taxon>
        <taxon>Bacillati</taxon>
        <taxon>Actinomycetota</taxon>
        <taxon>Actinomycetes</taxon>
        <taxon>Micrococcales</taxon>
        <taxon>Promicromonosporaceae</taxon>
        <taxon>Cellulosimicrobium</taxon>
    </lineage>
</organism>
<keyword evidence="1" id="KW-0175">Coiled coil</keyword>
<dbReference type="RefSeq" id="WP_141388716.1">
    <property type="nucleotide sequence ID" value="NZ_BJNZ01000005.1"/>
</dbReference>
<evidence type="ECO:0000313" key="4">
    <source>
        <dbReference type="Proteomes" id="UP000316659"/>
    </source>
</evidence>
<reference evidence="3 4" key="1">
    <citation type="submission" date="2019-06" db="EMBL/GenBank/DDBJ databases">
        <title>Whole genome shotgun sequence of Cellulosimicrobium cellulans NBRC 15516.</title>
        <authorList>
            <person name="Hosoyama A."/>
            <person name="Uohara A."/>
            <person name="Ohji S."/>
            <person name="Ichikawa N."/>
        </authorList>
    </citation>
    <scope>NUCLEOTIDE SEQUENCE [LARGE SCALE GENOMIC DNA]</scope>
    <source>
        <strain evidence="3 4">NBRC 15516</strain>
    </source>
</reference>
<comment type="caution">
    <text evidence="3">The sequence shown here is derived from an EMBL/GenBank/DDBJ whole genome shotgun (WGS) entry which is preliminary data.</text>
</comment>
<protein>
    <recommendedName>
        <fullName evidence="5">Helix-turn-helix domain-containing protein</fullName>
    </recommendedName>
</protein>
<dbReference type="AlphaFoldDB" id="A0A4Y4DZE1"/>
<feature type="compositionally biased region" description="Basic and acidic residues" evidence="2">
    <location>
        <begin position="136"/>
        <end position="146"/>
    </location>
</feature>
<gene>
    <name evidence="3" type="ORF">CCE02nite_11730</name>
</gene>
<sequence>MRRTDTAPRRRRPAVKIETAPGAYATVPVWQTREAFLASVEEAGAAFRSDRRRSLRAVAEALAGYAEHRTGRDVAVSVERLARVAGVVARTVYRRLADLRDAGLLVTVDGGRHLTRAERERTGRFRKASTRALTHAPREVSPHPETEGLTGNLTSPSITNARTRAAKKTTSNSKTDRKPRTLRVQRLAAAVDRRLPYLTRGRHVGNLANVLQAVGVEEWSASDVVGAVDAWHAQNGRATLATAARDSLAWFAWALREARGSGQESRTAAARAAQEAVRLRAAERAAQHAEEDARAAALDAPEVAGARLSIRETLAAAKAARTYAATA</sequence>
<feature type="coiled-coil region" evidence="1">
    <location>
        <begin position="272"/>
        <end position="299"/>
    </location>
</feature>
<feature type="region of interest" description="Disordered" evidence="2">
    <location>
        <begin position="119"/>
        <end position="178"/>
    </location>
</feature>
<proteinExistence type="predicted"/>
<accession>A0A4Y4DZE1</accession>
<dbReference type="Proteomes" id="UP000316659">
    <property type="component" value="Unassembled WGS sequence"/>
</dbReference>